<evidence type="ECO:0000256" key="1">
    <source>
        <dbReference type="SAM" id="MobiDB-lite"/>
    </source>
</evidence>
<accession>A0AA38NXT4</accession>
<keyword evidence="3" id="KW-1185">Reference proteome</keyword>
<sequence>MDSFNLMNIDDHQFTMSTPNRTRTTTDYPTCIACHTPLYTRNHHPVHSGWSETPHPRGLNPSFYNADLDEITLPTHPSTAPTSFWPSFLSLSTSSSEVDPHQATDVDAFRSTSVSPGDYHIPQHRLPEIPRLEAVYEHLEPFRSLEKERASTQTAFHIMLNKLEEEENQRKRRREKEAYLQQRRLDLLNSVVREVEGGCAPRSENPDESLDQFFNSFGWRPNEVEHPCRDLLESGIALHGPPSGQPTTLNSPPPDVIFRSYGTTRTRVSASSTMRLSHWGSFSSPETTTWPPVLSSS</sequence>
<reference evidence="2" key="1">
    <citation type="submission" date="2022-08" db="EMBL/GenBank/DDBJ databases">
        <authorList>
            <consortium name="DOE Joint Genome Institute"/>
            <person name="Min B."/>
            <person name="Riley R."/>
            <person name="Sierra-Patev S."/>
            <person name="Naranjo-Ortiz M."/>
            <person name="Looney B."/>
            <person name="Konkel Z."/>
            <person name="Slot J.C."/>
            <person name="Sakamoto Y."/>
            <person name="Steenwyk J.L."/>
            <person name="Rokas A."/>
            <person name="Carro J."/>
            <person name="Camarero S."/>
            <person name="Ferreira P."/>
            <person name="Molpeceres G."/>
            <person name="Ruiz-Duenas F.J."/>
            <person name="Serrano A."/>
            <person name="Henrissat B."/>
            <person name="Drula E."/>
            <person name="Hughes K.W."/>
            <person name="Mata J.L."/>
            <person name="Ishikawa N.K."/>
            <person name="Vargas-Isla R."/>
            <person name="Ushijima S."/>
            <person name="Smith C.A."/>
            <person name="Ahrendt S."/>
            <person name="Andreopoulos W."/>
            <person name="He G."/>
            <person name="Labutti K."/>
            <person name="Lipzen A."/>
            <person name="Ng V."/>
            <person name="Sandor L."/>
            <person name="Barry K."/>
            <person name="Martinez A.T."/>
            <person name="Xiao Y."/>
            <person name="Gibbons J.G."/>
            <person name="Terashima K."/>
            <person name="Hibbett D.S."/>
            <person name="Grigoriev I.V."/>
        </authorList>
    </citation>
    <scope>NUCLEOTIDE SEQUENCE</scope>
    <source>
        <strain evidence="2">TFB9207</strain>
    </source>
</reference>
<comment type="caution">
    <text evidence="2">The sequence shown here is derived from an EMBL/GenBank/DDBJ whole genome shotgun (WGS) entry which is preliminary data.</text>
</comment>
<evidence type="ECO:0000313" key="3">
    <source>
        <dbReference type="Proteomes" id="UP001163846"/>
    </source>
</evidence>
<evidence type="ECO:0000313" key="2">
    <source>
        <dbReference type="EMBL" id="KAJ3832438.1"/>
    </source>
</evidence>
<dbReference type="Proteomes" id="UP001163846">
    <property type="component" value="Unassembled WGS sequence"/>
</dbReference>
<gene>
    <name evidence="2" type="ORF">F5878DRAFT_8921</name>
</gene>
<feature type="region of interest" description="Disordered" evidence="1">
    <location>
        <begin position="278"/>
        <end position="297"/>
    </location>
</feature>
<dbReference type="AlphaFoldDB" id="A0AA38NXT4"/>
<proteinExistence type="predicted"/>
<organism evidence="2 3">
    <name type="scientific">Lentinula raphanica</name>
    <dbReference type="NCBI Taxonomy" id="153919"/>
    <lineage>
        <taxon>Eukaryota</taxon>
        <taxon>Fungi</taxon>
        <taxon>Dikarya</taxon>
        <taxon>Basidiomycota</taxon>
        <taxon>Agaricomycotina</taxon>
        <taxon>Agaricomycetes</taxon>
        <taxon>Agaricomycetidae</taxon>
        <taxon>Agaricales</taxon>
        <taxon>Marasmiineae</taxon>
        <taxon>Omphalotaceae</taxon>
        <taxon>Lentinula</taxon>
    </lineage>
</organism>
<dbReference type="EMBL" id="MU806959">
    <property type="protein sequence ID" value="KAJ3832438.1"/>
    <property type="molecule type" value="Genomic_DNA"/>
</dbReference>
<name>A0AA38NXT4_9AGAR</name>
<protein>
    <submittedName>
        <fullName evidence="2">Uncharacterized protein</fullName>
    </submittedName>
</protein>